<evidence type="ECO:0000256" key="8">
    <source>
        <dbReference type="SAM" id="SignalP"/>
    </source>
</evidence>
<sequence length="508" mass="58150">MSPKLHIFLIFLLLLIPNSQSSGYLEIRLKSPFLLNATVTITEDIYFPTNKRVYNVPLVPDHTRILTNIPVKFHRPGTVLINSGPVDKFGLHYATIRSDRWNTKTMRIAPDEIQLPFTGFRIDVQCNRNWHGPYCDKFCNDDHARIVNRRCTQNGTLGCPFMLSGPNCDIPLLQTECTLPCMNHGYCVSEFLNPLDTVDRSICECGVGFEGEQCEEKEYDYADAIEIEMHGIPEKYNLLKEFLNGTHNQNETCYMFNEVTMGTVTRTKLKDESVVAFKANSTNGQCSTGPPSNMSGTIFFQGPSDLITMWVNYDIYTNGSSWLINYDYNFSCPENFDPLVRNNRTTRMHLISSCVRELYASNGTALSYNYSRNHCESQGATLNGVAYYSDWWYMFSKLNNSENFYARIDGIRTKSCQSTPKTKECMSVKGFEFTDKSVTNFDRHNWVTDSSARARNGYDCLVIFRDEDNSIKMDVRSCTTDSPRKAQLVFCSINSYQSFSEIRKIKND</sequence>
<dbReference type="PROSITE" id="PS00022">
    <property type="entry name" value="EGF_1"/>
    <property type="match status" value="1"/>
</dbReference>
<evidence type="ECO:0000256" key="5">
    <source>
        <dbReference type="PROSITE-ProRule" id="PRU00076"/>
    </source>
</evidence>
<dbReference type="SMART" id="SM00051">
    <property type="entry name" value="DSL"/>
    <property type="match status" value="1"/>
</dbReference>
<dbReference type="Gene3D" id="2.10.25.10">
    <property type="entry name" value="Laminin"/>
    <property type="match status" value="1"/>
</dbReference>
<dbReference type="InterPro" id="IPR039178">
    <property type="entry name" value="Lag2"/>
</dbReference>
<keyword evidence="3 7" id="KW-0677">Repeat</keyword>
<evidence type="ECO:0000256" key="6">
    <source>
        <dbReference type="PROSITE-ProRule" id="PRU00377"/>
    </source>
</evidence>
<dbReference type="PROSITE" id="PS50026">
    <property type="entry name" value="EGF_3"/>
    <property type="match status" value="1"/>
</dbReference>
<dbReference type="GO" id="GO:0016020">
    <property type="term" value="C:membrane"/>
    <property type="evidence" value="ECO:0007669"/>
    <property type="project" value="UniProtKB-SubCell"/>
</dbReference>
<reference evidence="11 12" key="1">
    <citation type="submission" date="2022-04" db="EMBL/GenBank/DDBJ databases">
        <title>Chromosome-level reference genomes for two strains of Caenorhabditis briggsae: an improved platform for comparative genomics.</title>
        <authorList>
            <person name="Stevens L."/>
            <person name="Andersen E."/>
        </authorList>
    </citation>
    <scope>NUCLEOTIDE SEQUENCE [LARGE SCALE GENOMIC DNA]</scope>
    <source>
        <strain evidence="11">VX34</strain>
        <tissue evidence="11">Whole-organism</tissue>
    </source>
</reference>
<protein>
    <recommendedName>
        <fullName evidence="7">Delta-like protein</fullName>
    </recommendedName>
</protein>
<dbReference type="AlphaFoldDB" id="A0AAE9EUI4"/>
<keyword evidence="7 8" id="KW-0732">Signal</keyword>
<keyword evidence="12" id="KW-1185">Reference proteome</keyword>
<dbReference type="EMBL" id="CP092623">
    <property type="protein sequence ID" value="UMM27440.1"/>
    <property type="molecule type" value="Genomic_DNA"/>
</dbReference>
<gene>
    <name evidence="11" type="ORF">L5515_010731</name>
</gene>
<dbReference type="GO" id="GO:0005112">
    <property type="term" value="F:Notch binding"/>
    <property type="evidence" value="ECO:0007669"/>
    <property type="project" value="InterPro"/>
</dbReference>
<dbReference type="Pfam" id="PF01414">
    <property type="entry name" value="DSL"/>
    <property type="match status" value="1"/>
</dbReference>
<feature type="chain" id="PRO_5042168609" description="Delta-like protein" evidence="8">
    <location>
        <begin position="22"/>
        <end position="508"/>
    </location>
</feature>
<dbReference type="InterPro" id="IPR001774">
    <property type="entry name" value="DSL"/>
</dbReference>
<dbReference type="Proteomes" id="UP000829354">
    <property type="component" value="Chromosome IV"/>
</dbReference>
<comment type="subcellular location">
    <subcellularLocation>
        <location evidence="7">Membrane</location>
        <topology evidence="7">Single-pass type I membrane protein</topology>
    </subcellularLocation>
</comment>
<evidence type="ECO:0000256" key="7">
    <source>
        <dbReference type="RuleBase" id="RU280815"/>
    </source>
</evidence>
<dbReference type="PANTHER" id="PTHR22669">
    <property type="entry name" value="DELTA/SERRATE/LAG-2 DOMAIN PROTEIN"/>
    <property type="match status" value="1"/>
</dbReference>
<keyword evidence="4 5" id="KW-1015">Disulfide bond</keyword>
<keyword evidence="7" id="KW-0812">Transmembrane</keyword>
<dbReference type="PANTHER" id="PTHR22669:SF1">
    <property type="entry name" value="DELTA-LIKE PROTEIN DSL-1"/>
    <property type="match status" value="1"/>
</dbReference>
<comment type="caution">
    <text evidence="5">Lacks conserved residue(s) required for the propagation of feature annotation.</text>
</comment>
<feature type="disulfide bond" evidence="5">
    <location>
        <begin position="177"/>
        <end position="187"/>
    </location>
</feature>
<evidence type="ECO:0000259" key="9">
    <source>
        <dbReference type="PROSITE" id="PS50026"/>
    </source>
</evidence>
<keyword evidence="2 5" id="KW-0245">EGF-like domain</keyword>
<dbReference type="SMART" id="SM00181">
    <property type="entry name" value="EGF"/>
    <property type="match status" value="1"/>
</dbReference>
<evidence type="ECO:0000256" key="4">
    <source>
        <dbReference type="ARBA" id="ARBA00023157"/>
    </source>
</evidence>
<feature type="disulfide bond" evidence="6">
    <location>
        <begin position="159"/>
        <end position="168"/>
    </location>
</feature>
<comment type="function">
    <text evidence="7">Putative Notch ligand involved in the mediation of Notch signaling.</text>
</comment>
<dbReference type="InterPro" id="IPR000742">
    <property type="entry name" value="EGF"/>
</dbReference>
<evidence type="ECO:0000259" key="10">
    <source>
        <dbReference type="PROSITE" id="PS51051"/>
    </source>
</evidence>
<feature type="domain" description="DSL" evidence="10">
    <location>
        <begin position="124"/>
        <end position="168"/>
    </location>
</feature>
<feature type="disulfide bond" evidence="6">
    <location>
        <begin position="126"/>
        <end position="135"/>
    </location>
</feature>
<feature type="disulfide bond" evidence="5">
    <location>
        <begin position="205"/>
        <end position="214"/>
    </location>
</feature>
<dbReference type="PROSITE" id="PS51051">
    <property type="entry name" value="DSL"/>
    <property type="match status" value="1"/>
</dbReference>
<feature type="domain" description="EGF-like" evidence="9">
    <location>
        <begin position="173"/>
        <end position="215"/>
    </location>
</feature>
<evidence type="ECO:0000313" key="11">
    <source>
        <dbReference type="EMBL" id="UMM27440.1"/>
    </source>
</evidence>
<dbReference type="SUPFAM" id="SSF57196">
    <property type="entry name" value="EGF/Laminin"/>
    <property type="match status" value="1"/>
</dbReference>
<keyword evidence="7" id="KW-0472">Membrane</keyword>
<dbReference type="FunFam" id="2.10.25.10:FF:000946">
    <property type="entry name" value="Delta-like protein"/>
    <property type="match status" value="1"/>
</dbReference>
<evidence type="ECO:0000313" key="12">
    <source>
        <dbReference type="Proteomes" id="UP000829354"/>
    </source>
</evidence>
<dbReference type="GO" id="GO:0007219">
    <property type="term" value="P:Notch signaling pathway"/>
    <property type="evidence" value="ECO:0007669"/>
    <property type="project" value="InterPro"/>
</dbReference>
<evidence type="ECO:0000256" key="2">
    <source>
        <dbReference type="ARBA" id="ARBA00022536"/>
    </source>
</evidence>
<keyword evidence="7" id="KW-1133">Transmembrane helix</keyword>
<organism evidence="11 12">
    <name type="scientific">Caenorhabditis briggsae</name>
    <dbReference type="NCBI Taxonomy" id="6238"/>
    <lineage>
        <taxon>Eukaryota</taxon>
        <taxon>Metazoa</taxon>
        <taxon>Ecdysozoa</taxon>
        <taxon>Nematoda</taxon>
        <taxon>Chromadorea</taxon>
        <taxon>Rhabditida</taxon>
        <taxon>Rhabditina</taxon>
        <taxon>Rhabditomorpha</taxon>
        <taxon>Rhabditoidea</taxon>
        <taxon>Rhabditidae</taxon>
        <taxon>Peloderinae</taxon>
        <taxon>Caenorhabditis</taxon>
    </lineage>
</organism>
<dbReference type="GO" id="GO:0001708">
    <property type="term" value="P:cell fate specification"/>
    <property type="evidence" value="ECO:0007669"/>
    <property type="project" value="InterPro"/>
</dbReference>
<keyword evidence="1 7" id="KW-0217">Developmental protein</keyword>
<evidence type="ECO:0000256" key="1">
    <source>
        <dbReference type="ARBA" id="ARBA00022473"/>
    </source>
</evidence>
<name>A0AAE9EUI4_CAEBR</name>
<feature type="signal peptide" evidence="8">
    <location>
        <begin position="1"/>
        <end position="21"/>
    </location>
</feature>
<feature type="disulfide bond" evidence="6">
    <location>
        <begin position="139"/>
        <end position="151"/>
    </location>
</feature>
<accession>A0AAE9EUI4</accession>
<proteinExistence type="predicted"/>
<evidence type="ECO:0000256" key="3">
    <source>
        <dbReference type="ARBA" id="ARBA00022737"/>
    </source>
</evidence>
<dbReference type="PROSITE" id="PS01186">
    <property type="entry name" value="EGF_2"/>
    <property type="match status" value="1"/>
</dbReference>